<dbReference type="InterPro" id="IPR022742">
    <property type="entry name" value="Hydrolase_4"/>
</dbReference>
<feature type="domain" description="Serine aminopeptidase S33" evidence="1">
    <location>
        <begin position="62"/>
        <end position="279"/>
    </location>
</feature>
<evidence type="ECO:0000259" key="1">
    <source>
        <dbReference type="Pfam" id="PF12146"/>
    </source>
</evidence>
<evidence type="ECO:0000313" key="3">
    <source>
        <dbReference type="Proteomes" id="UP001156670"/>
    </source>
</evidence>
<proteinExistence type="predicted"/>
<reference evidence="3" key="1">
    <citation type="journal article" date="2019" name="Int. J. Syst. Evol. Microbiol.">
        <title>The Global Catalogue of Microorganisms (GCM) 10K type strain sequencing project: providing services to taxonomists for standard genome sequencing and annotation.</title>
        <authorList>
            <consortium name="The Broad Institute Genomics Platform"/>
            <consortium name="The Broad Institute Genome Sequencing Center for Infectious Disease"/>
            <person name="Wu L."/>
            <person name="Ma J."/>
        </authorList>
    </citation>
    <scope>NUCLEOTIDE SEQUENCE [LARGE SCALE GENOMIC DNA]</scope>
    <source>
        <strain evidence="3">NBRC 111980</strain>
    </source>
</reference>
<protein>
    <recommendedName>
        <fullName evidence="1">Serine aminopeptidase S33 domain-containing protein</fullName>
    </recommendedName>
</protein>
<dbReference type="InterPro" id="IPR017208">
    <property type="entry name" value="UCP037442_abhydr"/>
</dbReference>
<dbReference type="InterPro" id="IPR029058">
    <property type="entry name" value="AB_hydrolase_fold"/>
</dbReference>
<sequence length="321" mass="34883">MALNDLKAGVLAGLFVSLGYAEPMSAFPDSSSTHSISTLITPVVATDGARSELICVQPFDYPKRVMYWLPAMGVPAKHYLPLAEAFAAHGIAMALHEWRGIGSSDHRAGRRSDWNYRQLLEADVAAGMREARARWPQATVWIGGHSLGGQLACLYASLHSDEVAGIALVASGAPYWRTFAYAPWLLAAFALVTPLSQLLGYLPGRRLGFGGNEARGVIADWSRSGRTGHYAAHGMAVDFEQQLAALHLPVLALRLRDDWLAPSASLAWLLEKMPRAIKHVGIVTPDQLAGQAADHFTWMKVPDGIAAQWVDWMDTSSDTRT</sequence>
<gene>
    <name evidence="2" type="ORF">GCM10007901_32000</name>
</gene>
<evidence type="ECO:0000313" key="2">
    <source>
        <dbReference type="EMBL" id="GLQ94249.1"/>
    </source>
</evidence>
<dbReference type="Pfam" id="PF12146">
    <property type="entry name" value="Hydrolase_4"/>
    <property type="match status" value="1"/>
</dbReference>
<organism evidence="2 3">
    <name type="scientific">Dyella acidisoli</name>
    <dbReference type="NCBI Taxonomy" id="1867834"/>
    <lineage>
        <taxon>Bacteria</taxon>
        <taxon>Pseudomonadati</taxon>
        <taxon>Pseudomonadota</taxon>
        <taxon>Gammaproteobacteria</taxon>
        <taxon>Lysobacterales</taxon>
        <taxon>Rhodanobacteraceae</taxon>
        <taxon>Dyella</taxon>
    </lineage>
</organism>
<accession>A0ABQ5XV83</accession>
<dbReference type="Gene3D" id="3.40.50.1820">
    <property type="entry name" value="alpha/beta hydrolase"/>
    <property type="match status" value="1"/>
</dbReference>
<dbReference type="SUPFAM" id="SSF53474">
    <property type="entry name" value="alpha/beta-Hydrolases"/>
    <property type="match status" value="1"/>
</dbReference>
<name>A0ABQ5XV83_9GAMM</name>
<dbReference type="PIRSF" id="PIRSF037442">
    <property type="entry name" value="UCP037442_abhydr"/>
    <property type="match status" value="1"/>
</dbReference>
<dbReference type="Proteomes" id="UP001156670">
    <property type="component" value="Unassembled WGS sequence"/>
</dbReference>
<dbReference type="EMBL" id="BSOB01000037">
    <property type="protein sequence ID" value="GLQ94249.1"/>
    <property type="molecule type" value="Genomic_DNA"/>
</dbReference>
<keyword evidence="3" id="KW-1185">Reference proteome</keyword>
<comment type="caution">
    <text evidence="2">The sequence shown here is derived from an EMBL/GenBank/DDBJ whole genome shotgun (WGS) entry which is preliminary data.</text>
</comment>